<reference evidence="4" key="1">
    <citation type="submission" date="2016-10" db="EMBL/GenBank/DDBJ databases">
        <authorList>
            <person name="Varghese N."/>
            <person name="Submissions S."/>
        </authorList>
    </citation>
    <scope>NUCLEOTIDE SEQUENCE [LARGE SCALE GENOMIC DNA]</scope>
    <source>
        <strain evidence="4">KH1P1</strain>
    </source>
</reference>
<dbReference type="PANTHER" id="PTHR33295:SF7">
    <property type="entry name" value="ATPASE"/>
    <property type="match status" value="1"/>
</dbReference>
<gene>
    <name evidence="3" type="ORF">SAMN04487771_104912</name>
</gene>
<dbReference type="Pfam" id="PF13173">
    <property type="entry name" value="AAA_14"/>
    <property type="match status" value="1"/>
</dbReference>
<feature type="domain" description="AAA" evidence="1">
    <location>
        <begin position="18"/>
        <end position="151"/>
    </location>
</feature>
<dbReference type="PANTHER" id="PTHR33295">
    <property type="entry name" value="ATPASE"/>
    <property type="match status" value="1"/>
</dbReference>
<accession>A0A1I0HHI7</accession>
<feature type="domain" description="DUF4143" evidence="2">
    <location>
        <begin position="219"/>
        <end position="380"/>
    </location>
</feature>
<evidence type="ECO:0000259" key="2">
    <source>
        <dbReference type="Pfam" id="PF13635"/>
    </source>
</evidence>
<sequence>MERIAYKKLVEWKNSKDRKPLILNGARQVGKTWLLKEFGSREYENVAYINCDEAEDMNSVFRDFNIDRLLRVFSALSGVVIMPEKTLIILDEIQVVPIGLSSLKYFCENAKEYHIAVAGSLLGIGLHEGTGFPVGKVDEVNLYPLSFKEFLMALDKEILIKNMEAHRWNELSALSSSYIELLRQYYYVGGMPAVVKSYVENQDIFAVRDIQKQILADYRRDFSNHIPSEVLPKVNMVWDSIPAQLAKENKKFIYSAVKKGGRAKEFENAIQWLVDAGLVYKILRVSKVDKPLKFYEDIDAFKLFVLDLGLLGALSEVDAKDVLVNNKVFTEYKGAFTEQYVLQELESLNRKVYYHSKERSELELDFVIQKYHVYPIEVKAEENLRAKSLKTIFGENNSLKPVRFSMANYREQDWMINVPLYLVSEWIETAE</sequence>
<evidence type="ECO:0008006" key="5">
    <source>
        <dbReference type="Google" id="ProtNLM"/>
    </source>
</evidence>
<dbReference type="Proteomes" id="UP000199820">
    <property type="component" value="Unassembled WGS sequence"/>
</dbReference>
<keyword evidence="4" id="KW-1185">Reference proteome</keyword>
<organism evidence="3 4">
    <name type="scientific">[Clostridium] aminophilum</name>
    <dbReference type="NCBI Taxonomy" id="1526"/>
    <lineage>
        <taxon>Bacteria</taxon>
        <taxon>Bacillati</taxon>
        <taxon>Bacillota</taxon>
        <taxon>Clostridia</taxon>
        <taxon>Lachnospirales</taxon>
        <taxon>Lachnospiraceae</taxon>
    </lineage>
</organism>
<evidence type="ECO:0000259" key="1">
    <source>
        <dbReference type="Pfam" id="PF13173"/>
    </source>
</evidence>
<dbReference type="Pfam" id="PF13635">
    <property type="entry name" value="DUF4143"/>
    <property type="match status" value="1"/>
</dbReference>
<dbReference type="AlphaFoldDB" id="A0A1I0HHI7"/>
<name>A0A1I0HHI7_9FIRM</name>
<evidence type="ECO:0000313" key="3">
    <source>
        <dbReference type="EMBL" id="SET82472.1"/>
    </source>
</evidence>
<dbReference type="RefSeq" id="WP_074650189.1">
    <property type="nucleotide sequence ID" value="NZ_FOIL01000049.1"/>
</dbReference>
<evidence type="ECO:0000313" key="4">
    <source>
        <dbReference type="Proteomes" id="UP000199820"/>
    </source>
</evidence>
<dbReference type="InterPro" id="IPR041682">
    <property type="entry name" value="AAA_14"/>
</dbReference>
<dbReference type="InterPro" id="IPR025420">
    <property type="entry name" value="DUF4143"/>
</dbReference>
<proteinExistence type="predicted"/>
<dbReference type="OrthoDB" id="9801806at2"/>
<dbReference type="InterPro" id="IPR027417">
    <property type="entry name" value="P-loop_NTPase"/>
</dbReference>
<protein>
    <recommendedName>
        <fullName evidence="5">AAA+ ATPase domain-containing protein</fullName>
    </recommendedName>
</protein>
<dbReference type="SUPFAM" id="SSF52540">
    <property type="entry name" value="P-loop containing nucleoside triphosphate hydrolases"/>
    <property type="match status" value="1"/>
</dbReference>
<dbReference type="EMBL" id="FOIL01000049">
    <property type="protein sequence ID" value="SET82472.1"/>
    <property type="molecule type" value="Genomic_DNA"/>
</dbReference>